<feature type="compositionally biased region" description="Low complexity" evidence="1">
    <location>
        <begin position="697"/>
        <end position="706"/>
    </location>
</feature>
<proteinExistence type="predicted"/>
<feature type="compositionally biased region" description="Gly residues" evidence="1">
    <location>
        <begin position="751"/>
        <end position="765"/>
    </location>
</feature>
<reference evidence="4 5" key="1">
    <citation type="journal article" date="2018" name="Mol. Biol. Evol.">
        <title>Broad Genomic Sampling Reveals a Smut Pathogenic Ancestry of the Fungal Clade Ustilaginomycotina.</title>
        <authorList>
            <person name="Kijpornyongpan T."/>
            <person name="Mondo S.J."/>
            <person name="Barry K."/>
            <person name="Sandor L."/>
            <person name="Lee J."/>
            <person name="Lipzen A."/>
            <person name="Pangilinan J."/>
            <person name="LaButti K."/>
            <person name="Hainaut M."/>
            <person name="Henrissat B."/>
            <person name="Grigoriev I.V."/>
            <person name="Spatafora J.W."/>
            <person name="Aime M.C."/>
        </authorList>
    </citation>
    <scope>NUCLEOTIDE SEQUENCE [LARGE SCALE GENOMIC DNA]</scope>
    <source>
        <strain evidence="4 5">MCA 4718</strain>
    </source>
</reference>
<feature type="signal peptide" evidence="3">
    <location>
        <begin position="1"/>
        <end position="29"/>
    </location>
</feature>
<feature type="compositionally biased region" description="Basic residues" evidence="1">
    <location>
        <begin position="453"/>
        <end position="465"/>
    </location>
</feature>
<feature type="compositionally biased region" description="Low complexity" evidence="1">
    <location>
        <begin position="56"/>
        <end position="68"/>
    </location>
</feature>
<sequence length="784" mass="82836">MVAHAAVSRSTLFFLLLVIASSTLIQTHAQRAPSHPRPIPGDSPLPPLPQTQQKNAIPISPSASTSAAGDSSLRSHSHSGAHLGPVDPDARSNTGTTWKGDSWEELPSRWKDYLPRAVGGSSNGEGRSVRPSNSGLKYGQASSPAGPAGYNAPPSVSPPSAKGTVKVASKGPAQQTRTSRPAEVYDEPDESEDEEDDDEEDDEDEEIWRAYREKKEEEALLRRHLKSRARQEALRAGKSARRAAKAVLPNNGDQKGSTTSSDDSHHSLMDGIKALWSTFAACFGFIWYSVRLCTRYTSLFTRFIWSALRFSLRHVGRAFLLVWATGKYAVRQVLRPLRVVGAPVVYLFLGVKWTFWDWPSYYVFRTMREVYPLYVFLGAALALGTAIGLSSSVVLYLGSFLFNTRSPLESHLSSWQKSEISELDRRLEVGVQKGAAAIDSALGAGGAIGGQAKKSRRDGRSRTSKRSSASRAGAEESLIDKAMRERAQGGATGPSPPRRHGTRSRTSTEDVQEQEEELPDFLKGLGSSWKPLPRARETTATSGLEGDTSGHTGPGTSTTTSADTTGEEEEEEEVDENGEPEDYFSVPPATQRRYQSPSLARSGSGGGGSGGLSPYTHHQQQQQARPAATFSAYSSALPPGNSYRHGQGQGQGHGYGYGTGVSPLSHPAASGSGSGSGSGSISTSSSGSTSRRRSLPSHSHNGTHNGSGSGIPSPPAYFSSGPGTGSGLNSANGPPPFPSPLGLYGQPISSLGGGGGTGTGIGVGVGSSLPVGATGRRSRGVHAR</sequence>
<feature type="compositionally biased region" description="Acidic residues" evidence="1">
    <location>
        <begin position="510"/>
        <end position="519"/>
    </location>
</feature>
<keyword evidence="3" id="KW-0732">Signal</keyword>
<feature type="compositionally biased region" description="Acidic residues" evidence="1">
    <location>
        <begin position="184"/>
        <end position="205"/>
    </location>
</feature>
<evidence type="ECO:0000256" key="3">
    <source>
        <dbReference type="SAM" id="SignalP"/>
    </source>
</evidence>
<evidence type="ECO:0000256" key="2">
    <source>
        <dbReference type="SAM" id="Phobius"/>
    </source>
</evidence>
<evidence type="ECO:0000313" key="4">
    <source>
        <dbReference type="EMBL" id="PWN18594.1"/>
    </source>
</evidence>
<gene>
    <name evidence="4" type="ORF">BCV69DRAFT_301074</name>
</gene>
<feature type="region of interest" description="Disordered" evidence="1">
    <location>
        <begin position="448"/>
        <end position="784"/>
    </location>
</feature>
<dbReference type="EMBL" id="KZ819335">
    <property type="protein sequence ID" value="PWN18594.1"/>
    <property type="molecule type" value="Genomic_DNA"/>
</dbReference>
<feature type="region of interest" description="Disordered" evidence="1">
    <location>
        <begin position="232"/>
        <end position="265"/>
    </location>
</feature>
<feature type="compositionally biased region" description="Pro residues" evidence="1">
    <location>
        <begin position="35"/>
        <end position="49"/>
    </location>
</feature>
<feature type="chain" id="PRO_5016233618" evidence="3">
    <location>
        <begin position="30"/>
        <end position="784"/>
    </location>
</feature>
<evidence type="ECO:0000313" key="5">
    <source>
        <dbReference type="Proteomes" id="UP000245942"/>
    </source>
</evidence>
<keyword evidence="5" id="KW-1185">Reference proteome</keyword>
<dbReference type="GeneID" id="37016253"/>
<feature type="transmembrane region" description="Helical" evidence="2">
    <location>
        <begin position="274"/>
        <end position="293"/>
    </location>
</feature>
<feature type="compositionally biased region" description="Low complexity" evidence="1">
    <location>
        <begin position="679"/>
        <end position="689"/>
    </location>
</feature>
<protein>
    <submittedName>
        <fullName evidence="4">Uncharacterized protein</fullName>
    </submittedName>
</protein>
<feature type="compositionally biased region" description="Gly residues" evidence="1">
    <location>
        <begin position="647"/>
        <end position="659"/>
    </location>
</feature>
<evidence type="ECO:0000256" key="1">
    <source>
        <dbReference type="SAM" id="MobiDB-lite"/>
    </source>
</evidence>
<accession>A0A316U146</accession>
<keyword evidence="2" id="KW-0812">Transmembrane</keyword>
<name>A0A316U146_9BASI</name>
<dbReference type="AlphaFoldDB" id="A0A316U146"/>
<dbReference type="RefSeq" id="XP_025345754.1">
    <property type="nucleotide sequence ID" value="XM_025494519.1"/>
</dbReference>
<feature type="region of interest" description="Disordered" evidence="1">
    <location>
        <begin position="29"/>
        <end position="103"/>
    </location>
</feature>
<keyword evidence="2" id="KW-0472">Membrane</keyword>
<dbReference type="OrthoDB" id="10684862at2759"/>
<feature type="compositionally biased region" description="Low complexity" evidence="1">
    <location>
        <begin position="546"/>
        <end position="564"/>
    </location>
</feature>
<feature type="compositionally biased region" description="Polar residues" evidence="1">
    <location>
        <begin position="130"/>
        <end position="143"/>
    </location>
</feature>
<feature type="compositionally biased region" description="Acidic residues" evidence="1">
    <location>
        <begin position="565"/>
        <end position="582"/>
    </location>
</feature>
<keyword evidence="2" id="KW-1133">Transmembrane helix</keyword>
<feature type="compositionally biased region" description="Polar residues" evidence="1">
    <location>
        <begin position="592"/>
        <end position="601"/>
    </location>
</feature>
<organism evidence="4 5">
    <name type="scientific">Pseudomicrostroma glucosiphilum</name>
    <dbReference type="NCBI Taxonomy" id="1684307"/>
    <lineage>
        <taxon>Eukaryota</taxon>
        <taxon>Fungi</taxon>
        <taxon>Dikarya</taxon>
        <taxon>Basidiomycota</taxon>
        <taxon>Ustilaginomycotina</taxon>
        <taxon>Exobasidiomycetes</taxon>
        <taxon>Microstromatales</taxon>
        <taxon>Microstromatales incertae sedis</taxon>
        <taxon>Pseudomicrostroma</taxon>
    </lineage>
</organism>
<feature type="compositionally biased region" description="Low complexity" evidence="1">
    <location>
        <begin position="466"/>
        <end position="476"/>
    </location>
</feature>
<feature type="region of interest" description="Disordered" evidence="1">
    <location>
        <begin position="116"/>
        <end position="205"/>
    </location>
</feature>
<feature type="transmembrane region" description="Helical" evidence="2">
    <location>
        <begin position="375"/>
        <end position="397"/>
    </location>
</feature>
<dbReference type="Proteomes" id="UP000245942">
    <property type="component" value="Unassembled WGS sequence"/>
</dbReference>
<feature type="compositionally biased region" description="Basic and acidic residues" evidence="1">
    <location>
        <begin position="478"/>
        <end position="487"/>
    </location>
</feature>